<feature type="compositionally biased region" description="Polar residues" evidence="1">
    <location>
        <begin position="224"/>
        <end position="235"/>
    </location>
</feature>
<proteinExistence type="predicted"/>
<evidence type="ECO:0000313" key="3">
    <source>
        <dbReference type="EMBL" id="CAL8106820.1"/>
    </source>
</evidence>
<protein>
    <submittedName>
        <fullName evidence="3">Uncharacterized protein</fullName>
    </submittedName>
</protein>
<evidence type="ECO:0000256" key="1">
    <source>
        <dbReference type="SAM" id="MobiDB-lite"/>
    </source>
</evidence>
<dbReference type="EMBL" id="CAXLJM020000038">
    <property type="protein sequence ID" value="CAL8106820.1"/>
    <property type="molecule type" value="Genomic_DNA"/>
</dbReference>
<feature type="region of interest" description="Disordered" evidence="1">
    <location>
        <begin position="212"/>
        <end position="278"/>
    </location>
</feature>
<evidence type="ECO:0000256" key="2">
    <source>
        <dbReference type="SAM" id="SignalP"/>
    </source>
</evidence>
<feature type="region of interest" description="Disordered" evidence="1">
    <location>
        <begin position="78"/>
        <end position="109"/>
    </location>
</feature>
<organism evidence="3 4">
    <name type="scientific">Orchesella dallaii</name>
    <dbReference type="NCBI Taxonomy" id="48710"/>
    <lineage>
        <taxon>Eukaryota</taxon>
        <taxon>Metazoa</taxon>
        <taxon>Ecdysozoa</taxon>
        <taxon>Arthropoda</taxon>
        <taxon>Hexapoda</taxon>
        <taxon>Collembola</taxon>
        <taxon>Entomobryomorpha</taxon>
        <taxon>Entomobryoidea</taxon>
        <taxon>Orchesellidae</taxon>
        <taxon>Orchesellinae</taxon>
        <taxon>Orchesella</taxon>
    </lineage>
</organism>
<dbReference type="Proteomes" id="UP001642540">
    <property type="component" value="Unassembled WGS sequence"/>
</dbReference>
<feature type="compositionally biased region" description="Polar residues" evidence="1">
    <location>
        <begin position="91"/>
        <end position="101"/>
    </location>
</feature>
<accession>A0ABP1QKS3</accession>
<feature type="region of interest" description="Disordered" evidence="1">
    <location>
        <begin position="147"/>
        <end position="172"/>
    </location>
</feature>
<gene>
    <name evidence="3" type="ORF">ODALV1_LOCUS12481</name>
</gene>
<comment type="caution">
    <text evidence="3">The sequence shown here is derived from an EMBL/GenBank/DDBJ whole genome shotgun (WGS) entry which is preliminary data.</text>
</comment>
<feature type="signal peptide" evidence="2">
    <location>
        <begin position="1"/>
        <end position="25"/>
    </location>
</feature>
<reference evidence="3 4" key="1">
    <citation type="submission" date="2024-08" db="EMBL/GenBank/DDBJ databases">
        <authorList>
            <person name="Cucini C."/>
            <person name="Frati F."/>
        </authorList>
    </citation>
    <scope>NUCLEOTIDE SEQUENCE [LARGE SCALE GENOMIC DNA]</scope>
</reference>
<feature type="region of interest" description="Disordered" evidence="1">
    <location>
        <begin position="29"/>
        <end position="57"/>
    </location>
</feature>
<feature type="chain" id="PRO_5046302004" evidence="2">
    <location>
        <begin position="26"/>
        <end position="339"/>
    </location>
</feature>
<keyword evidence="2" id="KW-0732">Signal</keyword>
<sequence length="339" mass="36244">MGILKMHKAIFILPFLIAGLKHVHGSPDPNPLVSSSGMMPMKPKNEPSLNTTAADSGSKPFSILRPFPDGRVSVVSKQASNKNALEPENAVQPTINPQTPGILNPTQTLPPLQLPKEISQQEVENKRKAEVLETVIISESLKEIDNKNHSALGLPPKPSASGKRQLKPEDEEDEVFFETLKNQFDEVGKPNDAAAADGKLNPAFQSLNVGFDEEKNYTGGSGSNGEPNTEFQSLNVGFDEEKNYTSGGDGDGSGGSQVAGGNGQVGGGGGDNEVEVGADPYNEEMDIGINITNEVSTNLDDDPLPYGRYLTYKLGPPWEDPMVVGSLPEQAVVELVEIR</sequence>
<name>A0ABP1QKS3_9HEXA</name>
<feature type="compositionally biased region" description="Gly residues" evidence="1">
    <location>
        <begin position="247"/>
        <end position="271"/>
    </location>
</feature>
<evidence type="ECO:0000313" key="4">
    <source>
        <dbReference type="Proteomes" id="UP001642540"/>
    </source>
</evidence>
<keyword evidence="4" id="KW-1185">Reference proteome</keyword>